<reference evidence="2" key="1">
    <citation type="submission" date="2021-02" db="EMBL/GenBank/DDBJ databases">
        <authorList>
            <person name="Nowell W R."/>
        </authorList>
    </citation>
    <scope>NUCLEOTIDE SEQUENCE</scope>
</reference>
<dbReference type="InterPro" id="IPR028994">
    <property type="entry name" value="Integrin_alpha_N"/>
</dbReference>
<gene>
    <name evidence="2" type="ORF">QYT958_LOCUS40232</name>
</gene>
<evidence type="ECO:0000313" key="3">
    <source>
        <dbReference type="Proteomes" id="UP000663848"/>
    </source>
</evidence>
<name>A0A822BCS7_9BILA</name>
<organism evidence="2 3">
    <name type="scientific">Rotaria socialis</name>
    <dbReference type="NCBI Taxonomy" id="392032"/>
    <lineage>
        <taxon>Eukaryota</taxon>
        <taxon>Metazoa</taxon>
        <taxon>Spiralia</taxon>
        <taxon>Gnathifera</taxon>
        <taxon>Rotifera</taxon>
        <taxon>Eurotatoria</taxon>
        <taxon>Bdelloidea</taxon>
        <taxon>Philodinida</taxon>
        <taxon>Philodinidae</taxon>
        <taxon>Rotaria</taxon>
    </lineage>
</organism>
<dbReference type="Pfam" id="PF13517">
    <property type="entry name" value="FG-GAP_3"/>
    <property type="match status" value="1"/>
</dbReference>
<evidence type="ECO:0000256" key="1">
    <source>
        <dbReference type="ARBA" id="ARBA00022729"/>
    </source>
</evidence>
<evidence type="ECO:0000313" key="2">
    <source>
        <dbReference type="EMBL" id="CAF5024859.1"/>
    </source>
</evidence>
<evidence type="ECO:0008006" key="4">
    <source>
        <dbReference type="Google" id="ProtNLM"/>
    </source>
</evidence>
<comment type="caution">
    <text evidence="2">The sequence shown here is derived from an EMBL/GenBank/DDBJ whole genome shotgun (WGS) entry which is preliminary data.</text>
</comment>
<dbReference type="Proteomes" id="UP000663848">
    <property type="component" value="Unassembled WGS sequence"/>
</dbReference>
<dbReference type="SUPFAM" id="SSF69318">
    <property type="entry name" value="Integrin alpha N-terminal domain"/>
    <property type="match status" value="1"/>
</dbReference>
<proteinExistence type="predicted"/>
<dbReference type="PANTHER" id="PTHR46580">
    <property type="entry name" value="SENSOR KINASE-RELATED"/>
    <property type="match status" value="1"/>
</dbReference>
<dbReference type="EMBL" id="CAJOBR010040498">
    <property type="protein sequence ID" value="CAF5024859.1"/>
    <property type="molecule type" value="Genomic_DNA"/>
</dbReference>
<accession>A0A822BCS7</accession>
<keyword evidence="1" id="KW-0732">Signal</keyword>
<sequence>IFLGNKTGGYAQQKNYALNASRPVFIVAGDFNHDNLVDIIVASNGTYCLDIFLGNGDGTLRYYQTYSTGYDSYPVAMAVGDFNQDNSLDIAVANYGTDNVGIFIGIGDGTFTRQYTYSTSLNSNPSSIITGDLDNDNHLDLLVT</sequence>
<protein>
    <recommendedName>
        <fullName evidence="4">VCBS repeat-containing protein</fullName>
    </recommendedName>
</protein>
<feature type="non-terminal residue" evidence="2">
    <location>
        <position position="1"/>
    </location>
</feature>
<dbReference type="AlphaFoldDB" id="A0A822BCS7"/>
<feature type="non-terminal residue" evidence="2">
    <location>
        <position position="144"/>
    </location>
</feature>
<dbReference type="InterPro" id="IPR013517">
    <property type="entry name" value="FG-GAP"/>
</dbReference>
<dbReference type="Gene3D" id="2.130.10.130">
    <property type="entry name" value="Integrin alpha, N-terminal"/>
    <property type="match status" value="1"/>
</dbReference>
<dbReference type="PANTHER" id="PTHR46580:SF2">
    <property type="entry name" value="MAM DOMAIN-CONTAINING PROTEIN"/>
    <property type="match status" value="1"/>
</dbReference>